<organism evidence="2 3">
    <name type="scientific">Amycolatopsis pigmentata</name>
    <dbReference type="NCBI Taxonomy" id="450801"/>
    <lineage>
        <taxon>Bacteria</taxon>
        <taxon>Bacillati</taxon>
        <taxon>Actinomycetota</taxon>
        <taxon>Actinomycetes</taxon>
        <taxon>Pseudonocardiales</taxon>
        <taxon>Pseudonocardiaceae</taxon>
        <taxon>Amycolatopsis</taxon>
    </lineage>
</organism>
<dbReference type="RefSeq" id="WP_378263772.1">
    <property type="nucleotide sequence ID" value="NZ_JBHUKR010000006.1"/>
</dbReference>
<reference evidence="3" key="1">
    <citation type="journal article" date="2019" name="Int. J. Syst. Evol. Microbiol.">
        <title>The Global Catalogue of Microorganisms (GCM) 10K type strain sequencing project: providing services to taxonomists for standard genome sequencing and annotation.</title>
        <authorList>
            <consortium name="The Broad Institute Genomics Platform"/>
            <consortium name="The Broad Institute Genome Sequencing Center for Infectious Disease"/>
            <person name="Wu L."/>
            <person name="Ma J."/>
        </authorList>
    </citation>
    <scope>NUCLEOTIDE SEQUENCE [LARGE SCALE GENOMIC DNA]</scope>
    <source>
        <strain evidence="3">CGMCC 4.7645</strain>
    </source>
</reference>
<dbReference type="InterPro" id="IPR053832">
    <property type="entry name" value="DUF6924"/>
</dbReference>
<comment type="caution">
    <text evidence="2">The sequence shown here is derived from an EMBL/GenBank/DDBJ whole genome shotgun (WGS) entry which is preliminary data.</text>
</comment>
<dbReference type="Pfam" id="PF21962">
    <property type="entry name" value="DUF6924"/>
    <property type="match status" value="1"/>
</dbReference>
<gene>
    <name evidence="2" type="ORF">ACFSXZ_10345</name>
</gene>
<evidence type="ECO:0000313" key="3">
    <source>
        <dbReference type="Proteomes" id="UP001597417"/>
    </source>
</evidence>
<sequence>MPVVRTDFSDDAAWQEAVARVSAEYRDELMDDDPWSIDVTPIDDPRYANLTPEQVAALASNDQWPMLVVADAWTMASPERHLLMVG</sequence>
<feature type="domain" description="DUF6924" evidence="1">
    <location>
        <begin position="2"/>
        <end position="85"/>
    </location>
</feature>
<keyword evidence="3" id="KW-1185">Reference proteome</keyword>
<evidence type="ECO:0000259" key="1">
    <source>
        <dbReference type="Pfam" id="PF21962"/>
    </source>
</evidence>
<proteinExistence type="predicted"/>
<name>A0ABW5FNW0_9PSEU</name>
<evidence type="ECO:0000313" key="2">
    <source>
        <dbReference type="EMBL" id="MFD2416723.1"/>
    </source>
</evidence>
<dbReference type="EMBL" id="JBHUKR010000006">
    <property type="protein sequence ID" value="MFD2416723.1"/>
    <property type="molecule type" value="Genomic_DNA"/>
</dbReference>
<dbReference type="Proteomes" id="UP001597417">
    <property type="component" value="Unassembled WGS sequence"/>
</dbReference>
<protein>
    <submittedName>
        <fullName evidence="2">DUF6924 domain-containing protein</fullName>
    </submittedName>
</protein>
<accession>A0ABW5FNW0</accession>